<dbReference type="InterPro" id="IPR012312">
    <property type="entry name" value="Hemerythrin-like"/>
</dbReference>
<dbReference type="GO" id="GO:0046872">
    <property type="term" value="F:metal ion binding"/>
    <property type="evidence" value="ECO:0007669"/>
    <property type="project" value="UniProtKB-KW"/>
</dbReference>
<comment type="subcellular location">
    <subcellularLocation>
        <location evidence="1">Cytoplasm</location>
    </subcellularLocation>
</comment>
<keyword evidence="7" id="KW-1185">Reference proteome</keyword>
<gene>
    <name evidence="6" type="primary">ric</name>
    <name evidence="6" type="ORF">GOM49_05820</name>
</gene>
<evidence type="ECO:0000313" key="6">
    <source>
        <dbReference type="EMBL" id="QGU94689.1"/>
    </source>
</evidence>
<dbReference type="Pfam" id="PF04405">
    <property type="entry name" value="ScdA_N"/>
    <property type="match status" value="1"/>
</dbReference>
<protein>
    <submittedName>
        <fullName evidence="6">Iron-sulfur cluster repair di-iron protein</fullName>
    </submittedName>
</protein>
<evidence type="ECO:0000256" key="2">
    <source>
        <dbReference type="ARBA" id="ARBA00022490"/>
    </source>
</evidence>
<dbReference type="GO" id="GO:0005737">
    <property type="term" value="C:cytoplasm"/>
    <property type="evidence" value="ECO:0007669"/>
    <property type="project" value="UniProtKB-SubCell"/>
</dbReference>
<keyword evidence="2" id="KW-0963">Cytoplasm</keyword>
<dbReference type="PANTHER" id="PTHR36438:SF1">
    <property type="entry name" value="IRON-SULFUR CLUSTER REPAIR PROTEIN YTFE"/>
    <property type="match status" value="1"/>
</dbReference>
<keyword evidence="4" id="KW-0408">Iron</keyword>
<dbReference type="Gene3D" id="1.20.120.520">
    <property type="entry name" value="nmb1532 protein domain like"/>
    <property type="match status" value="1"/>
</dbReference>
<evidence type="ECO:0000256" key="4">
    <source>
        <dbReference type="ARBA" id="ARBA00023004"/>
    </source>
</evidence>
<dbReference type="AlphaFoldDB" id="A0A6I6ELZ9"/>
<feature type="domain" description="Hemerythrin-like" evidence="5">
    <location>
        <begin position="86"/>
        <end position="232"/>
    </location>
</feature>
<evidence type="ECO:0000259" key="5">
    <source>
        <dbReference type="Pfam" id="PF01814"/>
    </source>
</evidence>
<dbReference type="Gene3D" id="1.10.3910.10">
    <property type="entry name" value="SP0561-like"/>
    <property type="match status" value="1"/>
</dbReference>
<dbReference type="SUPFAM" id="SSF140683">
    <property type="entry name" value="SP0561-like"/>
    <property type="match status" value="1"/>
</dbReference>
<name>A0A6I6ELZ9_9CLOT</name>
<evidence type="ECO:0000256" key="1">
    <source>
        <dbReference type="ARBA" id="ARBA00004496"/>
    </source>
</evidence>
<proteinExistence type="predicted"/>
<dbReference type="InterPro" id="IPR019903">
    <property type="entry name" value="RIC_family"/>
</dbReference>
<keyword evidence="3" id="KW-0479">Metal-binding</keyword>
<dbReference type="NCBIfam" id="TIGR03652">
    <property type="entry name" value="FeS_repair_RIC"/>
    <property type="match status" value="1"/>
</dbReference>
<evidence type="ECO:0000256" key="3">
    <source>
        <dbReference type="ARBA" id="ARBA00022723"/>
    </source>
</evidence>
<dbReference type="InterPro" id="IPR038062">
    <property type="entry name" value="ScdA-like_N_sf"/>
</dbReference>
<organism evidence="6 7">
    <name type="scientific">Clostridium bovifaecis</name>
    <dbReference type="NCBI Taxonomy" id="2184719"/>
    <lineage>
        <taxon>Bacteria</taxon>
        <taxon>Bacillati</taxon>
        <taxon>Bacillota</taxon>
        <taxon>Clostridia</taxon>
        <taxon>Eubacteriales</taxon>
        <taxon>Clostridiaceae</taxon>
        <taxon>Clostridium</taxon>
    </lineage>
</organism>
<sequence length="232" mass="27359">MEKVINENLKLGEVVSIFPASSEIFNGYKVDYCCGGYDTLGQALKEKGLDSDKIIEELNREYNKFISSNAEYKDWRKEKPSNLIKHILRTHHDFTKKELREIDMLMFKILKVHFTAHKEELLTVHRLFGNLKIELEEHLIKEEEELFPLIEEFEHTKNEKILADIRKFIKDTEDEHDAAGDILKELERVTGDFKIPKGACTTYKLVYDRIHNLQNDLFIHIYLENSVLFNMI</sequence>
<evidence type="ECO:0000313" key="7">
    <source>
        <dbReference type="Proteomes" id="UP000422764"/>
    </source>
</evidence>
<accession>A0A6I6ELZ9</accession>
<reference evidence="6 7" key="1">
    <citation type="submission" date="2019-12" db="EMBL/GenBank/DDBJ databases">
        <title>Genome sequenceing of Clostridium bovifaecis.</title>
        <authorList>
            <person name="Yao Y."/>
        </authorList>
    </citation>
    <scope>NUCLEOTIDE SEQUENCE [LARGE SCALE GENOMIC DNA]</scope>
    <source>
        <strain evidence="6 7">BXX</strain>
    </source>
</reference>
<dbReference type="PANTHER" id="PTHR36438">
    <property type="entry name" value="IRON-SULFUR CLUSTER REPAIR PROTEIN YTFE"/>
    <property type="match status" value="1"/>
</dbReference>
<dbReference type="Pfam" id="PF01814">
    <property type="entry name" value="Hemerythrin"/>
    <property type="match status" value="1"/>
</dbReference>
<dbReference type="EMBL" id="CP046522">
    <property type="protein sequence ID" value="QGU94689.1"/>
    <property type="molecule type" value="Genomic_DNA"/>
</dbReference>
<dbReference type="Proteomes" id="UP000422764">
    <property type="component" value="Chromosome"/>
</dbReference>